<feature type="compositionally biased region" description="Polar residues" evidence="1">
    <location>
        <begin position="631"/>
        <end position="642"/>
    </location>
</feature>
<gene>
    <name evidence="2" type="ORF">EYC84_003381</name>
</gene>
<dbReference type="Proteomes" id="UP000322873">
    <property type="component" value="Unassembled WGS sequence"/>
</dbReference>
<protein>
    <recommendedName>
        <fullName evidence="4">ADF-H domain-containing protein</fullName>
    </recommendedName>
</protein>
<feature type="compositionally biased region" description="Low complexity" evidence="1">
    <location>
        <begin position="435"/>
        <end position="446"/>
    </location>
</feature>
<evidence type="ECO:0000256" key="1">
    <source>
        <dbReference type="SAM" id="MobiDB-lite"/>
    </source>
</evidence>
<feature type="compositionally biased region" description="Polar residues" evidence="1">
    <location>
        <begin position="185"/>
        <end position="195"/>
    </location>
</feature>
<feature type="region of interest" description="Disordered" evidence="1">
    <location>
        <begin position="712"/>
        <end position="764"/>
    </location>
</feature>
<feature type="compositionally biased region" description="Polar residues" evidence="1">
    <location>
        <begin position="718"/>
        <end position="745"/>
    </location>
</feature>
<dbReference type="VEuPathDB" id="FungiDB:MFRU_003g00850"/>
<dbReference type="AlphaFoldDB" id="A0A5M9JTF7"/>
<feature type="compositionally biased region" description="Polar residues" evidence="1">
    <location>
        <begin position="808"/>
        <end position="833"/>
    </location>
</feature>
<evidence type="ECO:0008006" key="4">
    <source>
        <dbReference type="Google" id="ProtNLM"/>
    </source>
</evidence>
<sequence>MSLNGLDDDTVKEAYDAAVAEPGGWYACTQHLLVFLFGFLLKYASRDEIELMGRGNGGIVEMRNKIGQYEEPSPLFGFLRYRRRNVIIKYVPDGCSRLVQARVTVHFNAVTEKFAPHDTIFEITTAKELRDSTLSAACSLHTASGSVSSSTSSLRRRRLMEIAEDEEEDIRIKRQSTVQEEHPPTAQTITSTAGNQPAVGPTTLPPDLQNSFTFSSMVAESNSSLETSPPPPPRSKVPLTFDLDTSPPPPREPREAEFRSSSPIPPTDEVPRKSSQSARPDLYSLASHEFISKPKVRLGPRPSLDVGKIATSGGTAAYRPVSTLPQGLKISTKGVAKKGRVSSLTSQDSGEPPSMSLSPPVPGNGTLPTFFPSRPHTSGGRPNTSSGASVRSTLSTKSATPVVKVPTITPEKARLMKAMEMRKKQMSACTAPAQPSSTSPESLTSTEHTETPSALSPLISQGAPQDMQETLVLLTDMTPADKPAIALDISATSKMDDSRRYQNRFLPESTDETVQEALSTKAVSGDGMAEESPAHSSENTESEPIAITSSQNSELDGESIEPKNLDDAEQVAGVGHSASQDTITDNTTVSHEEERQSAESQASHEVKPKSPELSITMSSAQDVRAPADPTSGATEALQTSASEPILQTSEGMMGSPFDPGYQLTPKKKFHTIEPIRTSFEKSGPNSEDNISLDDELMDELQSAVIQDAKPMSVAKSPISPQFPQPTQNEIKISRTVSSPLQSANSNPPPLTARPGGDRPVSRPVSASANFLNRINMQPAAAPVVPKKISVGSGVANRIKAFEKFQNLAPDSSAPSTLGPSPTASPAFFSNTPAPNIPREGSPEVSKGRDRSGSIQKRVALLKPTPASEPKTTLSRPESVQVTARIIRDPDQPFPQKPEVGKDPSDYKPLALKESPLIIDHQKAVSSPPKETLPERGVYQRHLKLP</sequence>
<feature type="compositionally biased region" description="Basic and acidic residues" evidence="1">
    <location>
        <begin position="590"/>
        <end position="610"/>
    </location>
</feature>
<feature type="compositionally biased region" description="Polar residues" evidence="1">
    <location>
        <begin position="869"/>
        <end position="881"/>
    </location>
</feature>
<feature type="region of interest" description="Disordered" evidence="1">
    <location>
        <begin position="807"/>
        <end position="945"/>
    </location>
</feature>
<feature type="region of interest" description="Disordered" evidence="1">
    <location>
        <begin position="161"/>
        <end position="466"/>
    </location>
</feature>
<dbReference type="EMBL" id="VICG01000004">
    <property type="protein sequence ID" value="KAA8572804.1"/>
    <property type="molecule type" value="Genomic_DNA"/>
</dbReference>
<feature type="compositionally biased region" description="Basic and acidic residues" evidence="1">
    <location>
        <begin position="411"/>
        <end position="423"/>
    </location>
</feature>
<name>A0A5M9JTF7_MONFR</name>
<dbReference type="InterPro" id="IPR029006">
    <property type="entry name" value="ADF-H/Gelsolin-like_dom_sf"/>
</dbReference>
<evidence type="ECO:0000313" key="2">
    <source>
        <dbReference type="EMBL" id="KAA8572804.1"/>
    </source>
</evidence>
<feature type="compositionally biased region" description="Polar residues" evidence="1">
    <location>
        <begin position="577"/>
        <end position="589"/>
    </location>
</feature>
<feature type="region of interest" description="Disordered" evidence="1">
    <location>
        <begin position="491"/>
        <end position="642"/>
    </location>
</feature>
<evidence type="ECO:0000313" key="3">
    <source>
        <dbReference type="Proteomes" id="UP000322873"/>
    </source>
</evidence>
<dbReference type="SUPFAM" id="SSF55753">
    <property type="entry name" value="Actin depolymerizing proteins"/>
    <property type="match status" value="1"/>
</dbReference>
<feature type="compositionally biased region" description="Polar residues" evidence="1">
    <location>
        <begin position="208"/>
        <end position="220"/>
    </location>
</feature>
<accession>A0A5M9JTF7</accession>
<feature type="compositionally biased region" description="Polar residues" evidence="1">
    <location>
        <begin position="380"/>
        <end position="399"/>
    </location>
</feature>
<comment type="caution">
    <text evidence="2">The sequence shown here is derived from an EMBL/GenBank/DDBJ whole genome shotgun (WGS) entry which is preliminary data.</text>
</comment>
<reference evidence="2 3" key="1">
    <citation type="submission" date="2019-06" db="EMBL/GenBank/DDBJ databases">
        <title>Genome Sequence of the Brown Rot Fungal Pathogen Monilinia fructicola.</title>
        <authorList>
            <person name="De Miccolis Angelini R.M."/>
            <person name="Landi L."/>
            <person name="Abate D."/>
            <person name="Pollastro S."/>
            <person name="Romanazzi G."/>
            <person name="Faretra F."/>
        </authorList>
    </citation>
    <scope>NUCLEOTIDE SEQUENCE [LARGE SCALE GENOMIC DNA]</scope>
    <source>
        <strain evidence="2 3">Mfrc123</strain>
    </source>
</reference>
<proteinExistence type="predicted"/>
<dbReference type="Gene3D" id="3.40.20.10">
    <property type="entry name" value="Severin"/>
    <property type="match status" value="1"/>
</dbReference>
<keyword evidence="3" id="KW-1185">Reference proteome</keyword>
<organism evidence="2 3">
    <name type="scientific">Monilinia fructicola</name>
    <name type="common">Brown rot fungus</name>
    <name type="synonym">Ciboria fructicola</name>
    <dbReference type="NCBI Taxonomy" id="38448"/>
    <lineage>
        <taxon>Eukaryota</taxon>
        <taxon>Fungi</taxon>
        <taxon>Dikarya</taxon>
        <taxon>Ascomycota</taxon>
        <taxon>Pezizomycotina</taxon>
        <taxon>Leotiomycetes</taxon>
        <taxon>Helotiales</taxon>
        <taxon>Sclerotiniaceae</taxon>
        <taxon>Monilinia</taxon>
    </lineage>
</organism>